<dbReference type="EnsemblMetazoa" id="AALB004204-RA">
    <property type="protein sequence ID" value="AALB004204-PA"/>
    <property type="gene ID" value="AALB004204"/>
</dbReference>
<keyword evidence="2" id="KW-1185">Reference proteome</keyword>
<sequence length="97" mass="10716">MASLTLQEGQIAASPNRVGVYDDLVALSCTLQVANMDIDRYSWDSIFLRHQRVRGNYVDDCGGVSAVQSTGSIQMLFTDFELGYTTSIAAAHHFQLR</sequence>
<organism evidence="1 2">
    <name type="scientific">Anopheles albimanus</name>
    <name type="common">New world malaria mosquito</name>
    <dbReference type="NCBI Taxonomy" id="7167"/>
    <lineage>
        <taxon>Eukaryota</taxon>
        <taxon>Metazoa</taxon>
        <taxon>Ecdysozoa</taxon>
        <taxon>Arthropoda</taxon>
        <taxon>Hexapoda</taxon>
        <taxon>Insecta</taxon>
        <taxon>Pterygota</taxon>
        <taxon>Neoptera</taxon>
        <taxon>Endopterygota</taxon>
        <taxon>Diptera</taxon>
        <taxon>Nematocera</taxon>
        <taxon>Culicoidea</taxon>
        <taxon>Culicidae</taxon>
        <taxon>Anophelinae</taxon>
        <taxon>Anopheles</taxon>
    </lineage>
</organism>
<dbReference type="VEuPathDB" id="VectorBase:AALB004204"/>
<evidence type="ECO:0000313" key="2">
    <source>
        <dbReference type="Proteomes" id="UP000069272"/>
    </source>
</evidence>
<reference evidence="1" key="2">
    <citation type="submission" date="2022-08" db="UniProtKB">
        <authorList>
            <consortium name="EnsemblMetazoa"/>
        </authorList>
    </citation>
    <scope>IDENTIFICATION</scope>
    <source>
        <strain evidence="1">STECLA/ALBI9_A</strain>
    </source>
</reference>
<protein>
    <submittedName>
        <fullName evidence="1">Uncharacterized protein</fullName>
    </submittedName>
</protein>
<dbReference type="AlphaFoldDB" id="A0A182FCG9"/>
<accession>A0A182FCG9</accession>
<proteinExistence type="predicted"/>
<dbReference type="Proteomes" id="UP000069272">
    <property type="component" value="Chromosome 3L"/>
</dbReference>
<evidence type="ECO:0000313" key="1">
    <source>
        <dbReference type="EnsemblMetazoa" id="AALB004204-PA"/>
    </source>
</evidence>
<name>A0A182FCG9_ANOAL</name>
<reference evidence="1 2" key="1">
    <citation type="journal article" date="2017" name="G3 (Bethesda)">
        <title>The Physical Genome Mapping of Anopheles albimanus Corrected Scaffold Misassemblies and Identified Interarm Rearrangements in Genus Anopheles.</title>
        <authorList>
            <person name="Artemov G.N."/>
            <person name="Peery A.N."/>
            <person name="Jiang X."/>
            <person name="Tu Z."/>
            <person name="Stegniy V.N."/>
            <person name="Sharakhova M.V."/>
            <person name="Sharakhov I.V."/>
        </authorList>
    </citation>
    <scope>NUCLEOTIDE SEQUENCE [LARGE SCALE GENOMIC DNA]</scope>
    <source>
        <strain evidence="1 2">ALBI9_A</strain>
    </source>
</reference>